<organism evidence="2 3">
    <name type="scientific">Coemansia guatemalensis</name>
    <dbReference type="NCBI Taxonomy" id="2761395"/>
    <lineage>
        <taxon>Eukaryota</taxon>
        <taxon>Fungi</taxon>
        <taxon>Fungi incertae sedis</taxon>
        <taxon>Zoopagomycota</taxon>
        <taxon>Kickxellomycotina</taxon>
        <taxon>Kickxellomycetes</taxon>
        <taxon>Kickxellales</taxon>
        <taxon>Kickxellaceae</taxon>
        <taxon>Coemansia</taxon>
    </lineage>
</organism>
<dbReference type="Proteomes" id="UP001140094">
    <property type="component" value="Unassembled WGS sequence"/>
</dbReference>
<proteinExistence type="predicted"/>
<dbReference type="PROSITE" id="PS50280">
    <property type="entry name" value="SET"/>
    <property type="match status" value="1"/>
</dbReference>
<dbReference type="Pfam" id="PF00856">
    <property type="entry name" value="SET"/>
    <property type="match status" value="1"/>
</dbReference>
<dbReference type="OrthoDB" id="5560686at2759"/>
<evidence type="ECO:0000313" key="2">
    <source>
        <dbReference type="EMBL" id="KAJ2801594.1"/>
    </source>
</evidence>
<sequence length="336" mass="36363">MKVLVEKDWPVCFGPEPTSNDCLQQSSQITSADDCLGKPQAPDVAADIHLNVQNADAAQQPLAKCAEECLSRCTGMNNSNPTIQNVTAEQSDQPDGIDIPKNWNEIVQVRSSTIPNAGNGLFAVRDLPGGIPIGFYFGVPMTEDEFDSLKEPVGLSSHYSIMYRKTVLDATDENGMPYTDPNGPLYCPFHFMNEARESDAGDASSRCNITFLEGVVVNQIICLTTRNIKKGEELFVSYGSEVDRSHWDGKDTGHSEVETQQVDLKSTGDAVLSMKQERDDLSQGFAAPKTIAMRAAPVSADIECHSASNTSPATQKQGIVHMLKTLATSASASVEK</sequence>
<feature type="domain" description="SET" evidence="1">
    <location>
        <begin position="105"/>
        <end position="239"/>
    </location>
</feature>
<dbReference type="InterPro" id="IPR046341">
    <property type="entry name" value="SET_dom_sf"/>
</dbReference>
<protein>
    <recommendedName>
        <fullName evidence="1">SET domain-containing protein</fullName>
    </recommendedName>
</protein>
<dbReference type="AlphaFoldDB" id="A0A9W8LTW9"/>
<dbReference type="InterPro" id="IPR001214">
    <property type="entry name" value="SET_dom"/>
</dbReference>
<keyword evidence="3" id="KW-1185">Reference proteome</keyword>
<evidence type="ECO:0000259" key="1">
    <source>
        <dbReference type="PROSITE" id="PS50280"/>
    </source>
</evidence>
<evidence type="ECO:0000313" key="3">
    <source>
        <dbReference type="Proteomes" id="UP001140094"/>
    </source>
</evidence>
<dbReference type="SUPFAM" id="SSF82199">
    <property type="entry name" value="SET domain"/>
    <property type="match status" value="1"/>
</dbReference>
<reference evidence="2" key="1">
    <citation type="submission" date="2022-07" db="EMBL/GenBank/DDBJ databases">
        <title>Phylogenomic reconstructions and comparative analyses of Kickxellomycotina fungi.</title>
        <authorList>
            <person name="Reynolds N.K."/>
            <person name="Stajich J.E."/>
            <person name="Barry K."/>
            <person name="Grigoriev I.V."/>
            <person name="Crous P."/>
            <person name="Smith M.E."/>
        </authorList>
    </citation>
    <scope>NUCLEOTIDE SEQUENCE</scope>
    <source>
        <strain evidence="2">NRRL 1565</strain>
    </source>
</reference>
<dbReference type="Gene3D" id="2.170.270.10">
    <property type="entry name" value="SET domain"/>
    <property type="match status" value="1"/>
</dbReference>
<comment type="caution">
    <text evidence="2">The sequence shown here is derived from an EMBL/GenBank/DDBJ whole genome shotgun (WGS) entry which is preliminary data.</text>
</comment>
<dbReference type="EMBL" id="JANBUO010000786">
    <property type="protein sequence ID" value="KAJ2801594.1"/>
    <property type="molecule type" value="Genomic_DNA"/>
</dbReference>
<gene>
    <name evidence="2" type="ORF">H4R20_003608</name>
</gene>
<accession>A0A9W8LTW9</accession>
<name>A0A9W8LTW9_9FUNG</name>